<feature type="region of interest" description="Disordered" evidence="7">
    <location>
        <begin position="1"/>
        <end position="25"/>
    </location>
</feature>
<name>A0A8H3LTL7_9GLOM</name>
<feature type="domain" description="GATA-type" evidence="8">
    <location>
        <begin position="697"/>
        <end position="733"/>
    </location>
</feature>
<dbReference type="GO" id="GO:0043565">
    <property type="term" value="F:sequence-specific DNA binding"/>
    <property type="evidence" value="ECO:0007669"/>
    <property type="project" value="InterPro"/>
</dbReference>
<dbReference type="SMART" id="SM00401">
    <property type="entry name" value="ZnF_GATA"/>
    <property type="match status" value="1"/>
</dbReference>
<keyword evidence="4" id="KW-0805">Transcription regulation</keyword>
<keyword evidence="1" id="KW-0479">Metal-binding</keyword>
<feature type="region of interest" description="Disordered" evidence="7">
    <location>
        <begin position="231"/>
        <end position="256"/>
    </location>
</feature>
<organism evidence="9 10">
    <name type="scientific">Rhizophagus clarus</name>
    <dbReference type="NCBI Taxonomy" id="94130"/>
    <lineage>
        <taxon>Eukaryota</taxon>
        <taxon>Fungi</taxon>
        <taxon>Fungi incertae sedis</taxon>
        <taxon>Mucoromycota</taxon>
        <taxon>Glomeromycotina</taxon>
        <taxon>Glomeromycetes</taxon>
        <taxon>Glomerales</taxon>
        <taxon>Glomeraceae</taxon>
        <taxon>Rhizophagus</taxon>
    </lineage>
</organism>
<reference evidence="9" key="1">
    <citation type="submission" date="2019-10" db="EMBL/GenBank/DDBJ databases">
        <title>Conservation and host-specific expression of non-tandemly repeated heterogenous ribosome RNA gene in arbuscular mycorrhizal fungi.</title>
        <authorList>
            <person name="Maeda T."/>
            <person name="Kobayashi Y."/>
            <person name="Nakagawa T."/>
            <person name="Ezawa T."/>
            <person name="Yamaguchi K."/>
            <person name="Bino T."/>
            <person name="Nishimoto Y."/>
            <person name="Shigenobu S."/>
            <person name="Kawaguchi M."/>
        </authorList>
    </citation>
    <scope>NUCLEOTIDE SEQUENCE</scope>
    <source>
        <strain evidence="9">HR1</strain>
    </source>
</reference>
<feature type="compositionally biased region" description="Low complexity" evidence="7">
    <location>
        <begin position="204"/>
        <end position="213"/>
    </location>
</feature>
<feature type="compositionally biased region" description="Basic residues" evidence="7">
    <location>
        <begin position="637"/>
        <end position="647"/>
    </location>
</feature>
<evidence type="ECO:0000256" key="6">
    <source>
        <dbReference type="PROSITE-ProRule" id="PRU00094"/>
    </source>
</evidence>
<evidence type="ECO:0000256" key="3">
    <source>
        <dbReference type="ARBA" id="ARBA00022833"/>
    </source>
</evidence>
<evidence type="ECO:0000313" key="9">
    <source>
        <dbReference type="EMBL" id="GES94688.1"/>
    </source>
</evidence>
<feature type="compositionally biased region" description="Low complexity" evidence="7">
    <location>
        <begin position="233"/>
        <end position="256"/>
    </location>
</feature>
<dbReference type="Proteomes" id="UP000615446">
    <property type="component" value="Unassembled WGS sequence"/>
</dbReference>
<dbReference type="InterPro" id="IPR000679">
    <property type="entry name" value="Znf_GATA"/>
</dbReference>
<feature type="region of interest" description="Disordered" evidence="7">
    <location>
        <begin position="121"/>
        <end position="140"/>
    </location>
</feature>
<feature type="compositionally biased region" description="Polar residues" evidence="7">
    <location>
        <begin position="362"/>
        <end position="389"/>
    </location>
</feature>
<evidence type="ECO:0000256" key="7">
    <source>
        <dbReference type="SAM" id="MobiDB-lite"/>
    </source>
</evidence>
<dbReference type="AlphaFoldDB" id="A0A8H3LTL7"/>
<dbReference type="PANTHER" id="PTHR47172">
    <property type="entry name" value="OS01G0976800 PROTEIN"/>
    <property type="match status" value="1"/>
</dbReference>
<evidence type="ECO:0000256" key="4">
    <source>
        <dbReference type="ARBA" id="ARBA00023015"/>
    </source>
</evidence>
<feature type="region of interest" description="Disordered" evidence="7">
    <location>
        <begin position="353"/>
        <end position="411"/>
    </location>
</feature>
<keyword evidence="2 6" id="KW-0863">Zinc-finger</keyword>
<keyword evidence="5" id="KW-0804">Transcription</keyword>
<feature type="region of interest" description="Disordered" evidence="7">
    <location>
        <begin position="632"/>
        <end position="699"/>
    </location>
</feature>
<feature type="compositionally biased region" description="Polar residues" evidence="7">
    <location>
        <begin position="756"/>
        <end position="767"/>
    </location>
</feature>
<comment type="caution">
    <text evidence="9">The sequence shown here is derived from an EMBL/GenBank/DDBJ whole genome shotgun (WGS) entry which is preliminary data.</text>
</comment>
<evidence type="ECO:0000259" key="8">
    <source>
        <dbReference type="PROSITE" id="PS50114"/>
    </source>
</evidence>
<dbReference type="InterPro" id="IPR013088">
    <property type="entry name" value="Znf_NHR/GATA"/>
</dbReference>
<protein>
    <submittedName>
        <fullName evidence="9">GATA transcription factor 9-like</fullName>
    </submittedName>
</protein>
<dbReference type="CDD" id="cd00202">
    <property type="entry name" value="ZnF_GATA"/>
    <property type="match status" value="1"/>
</dbReference>
<proteinExistence type="predicted"/>
<dbReference type="EMBL" id="BLAL01000238">
    <property type="protein sequence ID" value="GES94688.1"/>
    <property type="molecule type" value="Genomic_DNA"/>
</dbReference>
<accession>A0A8H3LTL7</accession>
<keyword evidence="3" id="KW-0862">Zinc</keyword>
<evidence type="ECO:0000256" key="5">
    <source>
        <dbReference type="ARBA" id="ARBA00023163"/>
    </source>
</evidence>
<evidence type="ECO:0000256" key="2">
    <source>
        <dbReference type="ARBA" id="ARBA00022771"/>
    </source>
</evidence>
<dbReference type="OrthoDB" id="2162994at2759"/>
<feature type="compositionally biased region" description="Basic and acidic residues" evidence="7">
    <location>
        <begin position="794"/>
        <end position="809"/>
    </location>
</feature>
<feature type="compositionally biased region" description="Polar residues" evidence="7">
    <location>
        <begin position="840"/>
        <end position="858"/>
    </location>
</feature>
<dbReference type="GO" id="GO:0008270">
    <property type="term" value="F:zinc ion binding"/>
    <property type="evidence" value="ECO:0007669"/>
    <property type="project" value="UniProtKB-KW"/>
</dbReference>
<feature type="compositionally biased region" description="Polar residues" evidence="7">
    <location>
        <begin position="180"/>
        <end position="192"/>
    </location>
</feature>
<dbReference type="Pfam" id="PF00320">
    <property type="entry name" value="GATA"/>
    <property type="match status" value="1"/>
</dbReference>
<feature type="compositionally biased region" description="Polar residues" evidence="7">
    <location>
        <begin position="396"/>
        <end position="411"/>
    </location>
</feature>
<dbReference type="SUPFAM" id="SSF57716">
    <property type="entry name" value="Glucocorticoid receptor-like (DNA-binding domain)"/>
    <property type="match status" value="1"/>
</dbReference>
<evidence type="ECO:0000256" key="1">
    <source>
        <dbReference type="ARBA" id="ARBA00022723"/>
    </source>
</evidence>
<dbReference type="PANTHER" id="PTHR47172:SF24">
    <property type="entry name" value="GATA ZINC FINGER DOMAIN-CONTAINING PROTEIN 14-RELATED"/>
    <property type="match status" value="1"/>
</dbReference>
<dbReference type="Gene3D" id="3.30.50.10">
    <property type="entry name" value="Erythroid Transcription Factor GATA-1, subunit A"/>
    <property type="match status" value="1"/>
</dbReference>
<dbReference type="PROSITE" id="PS50114">
    <property type="entry name" value="GATA_ZN_FINGER_2"/>
    <property type="match status" value="1"/>
</dbReference>
<feature type="region of interest" description="Disordered" evidence="7">
    <location>
        <begin position="179"/>
        <end position="213"/>
    </location>
</feature>
<sequence>MSVKRKYTNDFPVTTVKPDDEKDDQNGLLNVRDSGILLPALRFSRENNLKASFTKYSVQNKIFFRPDLPENSLPIPYTGLLGTCTLSIGPFLYLDTQIYELLFVSQQILLDQTQDASHSFSQQVHSQTQQQNQQQTHQFFQQQPQQLAFTTVHHTPQAQPTFGQTSYPTIRPLAPAPIMTNLQSSPQSSSRVYKQPAIQPRPQPQSQVSQVPQLTQMISHPQVQQRMPIPRLSSQQPRTSPTISSSSSSPNNSVRFSPQLTNVMQTLLQTYNPAQILAIQKQLSQPETAPNLSQEQKNALINHLSYLLASQSNTSPQPPAAPVLHQRPNSHSILSKSVQPQQYQSGQFIFPQDQTSEKHRSVQPSSEQQQLTSLSNEQNQMIQTDSLTEQNREIQPLSSPERQTTSSSQKRNVFQQLSPSLENHVEVELPLQKKQTVNSLSSQRMLIATESAHYAALNKFKIWNQPAEIPASTAYEHAVRCEVILTFKEDRKTRFLFPKDAIIERNPEGDDNFYEVIASYVSPSDENDVKRSRDNPEEWEISIKSVTEEIWNALYRTVNDEDTVERLMDEKLKRKCKERYLQMRVPRDFNREKIKKYQKTWTTAIHVNENKIVDEVIDIEKKTDDSEVDMDIDITAGRKRGKRKAPGQKRTASTVAKKVRKTKNTPKNDTSKKTKSSTNASKKSRSVLDPTGTVESSSEKKNCMYCGARYTPMWRRGPKGPGTLCNACGVKWKQGKIIIEESPDDDTEPNDPISVVQPSKSRKSSISVGKATVHPSPAKSGKKSNRLLSFNEDAISHTDEDESRAEKTRVSRRGSTTGTPKRGRRASSSSKKGVDRAQTPEPQSVLETSVSKPNFTPSQNSSVFPMELAITSISFGPGLATFSEPDCYVTLEKNKILIGLKKDGHDPTEIEIMKNYIDDINYSVEKDLSTGYPMLEVTVNIGQYITRFDMVILDGEHSSVVFKFVNLDLNFEPGLLADSGITIDEGSFTIDLRTLFQKWSTIEMDENVSYF</sequence>
<gene>
    <name evidence="9" type="ORF">RCL2_002140300</name>
</gene>
<feature type="region of interest" description="Disordered" evidence="7">
    <location>
        <begin position="740"/>
        <end position="858"/>
    </location>
</feature>
<evidence type="ECO:0000313" key="10">
    <source>
        <dbReference type="Proteomes" id="UP000615446"/>
    </source>
</evidence>
<dbReference type="GO" id="GO:0006355">
    <property type="term" value="P:regulation of DNA-templated transcription"/>
    <property type="evidence" value="ECO:0007669"/>
    <property type="project" value="InterPro"/>
</dbReference>